<dbReference type="InterPro" id="IPR002880">
    <property type="entry name" value="Pyrv_Fd/Flavodoxin_OxRdtase_N"/>
</dbReference>
<keyword evidence="1" id="KW-0560">Oxidoreductase</keyword>
<name>X1QRJ1_9ZZZZ</name>
<dbReference type="SUPFAM" id="SSF52518">
    <property type="entry name" value="Thiamin diphosphate-binding fold (THDP-binding)"/>
    <property type="match status" value="1"/>
</dbReference>
<reference evidence="3" key="1">
    <citation type="journal article" date="2014" name="Front. Microbiol.">
        <title>High frequency of phylogenetically diverse reductive dehalogenase-homologous genes in deep subseafloor sedimentary metagenomes.</title>
        <authorList>
            <person name="Kawai M."/>
            <person name="Futagami T."/>
            <person name="Toyoda A."/>
            <person name="Takaki Y."/>
            <person name="Nishi S."/>
            <person name="Hori S."/>
            <person name="Arai W."/>
            <person name="Tsubouchi T."/>
            <person name="Morono Y."/>
            <person name="Uchiyama I."/>
            <person name="Ito T."/>
            <person name="Fujiyama A."/>
            <person name="Inagaki F."/>
            <person name="Takami H."/>
        </authorList>
    </citation>
    <scope>NUCLEOTIDE SEQUENCE</scope>
    <source>
        <strain evidence="3">Expedition CK06-06</strain>
    </source>
</reference>
<feature type="domain" description="Pyruvate flavodoxin/ferredoxin oxidoreductase pyrimidine binding" evidence="2">
    <location>
        <begin position="3"/>
        <end position="34"/>
    </location>
</feature>
<dbReference type="Gene3D" id="3.40.50.970">
    <property type="match status" value="1"/>
</dbReference>
<accession>X1QRJ1</accession>
<evidence type="ECO:0000313" key="3">
    <source>
        <dbReference type="EMBL" id="GAI70868.1"/>
    </source>
</evidence>
<dbReference type="AlphaFoldDB" id="X1QRJ1"/>
<evidence type="ECO:0000259" key="2">
    <source>
        <dbReference type="Pfam" id="PF01855"/>
    </source>
</evidence>
<evidence type="ECO:0000256" key="1">
    <source>
        <dbReference type="ARBA" id="ARBA00023002"/>
    </source>
</evidence>
<sequence>YGENVQEAYDNIIQAVKIAETSRLPVMPCIDGNKLKMCLSYVSSSSTLR</sequence>
<protein>
    <recommendedName>
        <fullName evidence="2">Pyruvate flavodoxin/ferredoxin oxidoreductase pyrimidine binding domain-containing protein</fullName>
    </recommendedName>
</protein>
<dbReference type="InterPro" id="IPR029061">
    <property type="entry name" value="THDP-binding"/>
</dbReference>
<dbReference type="Pfam" id="PF01855">
    <property type="entry name" value="POR_N"/>
    <property type="match status" value="1"/>
</dbReference>
<comment type="caution">
    <text evidence="3">The sequence shown here is derived from an EMBL/GenBank/DDBJ whole genome shotgun (WGS) entry which is preliminary data.</text>
</comment>
<feature type="non-terminal residue" evidence="3">
    <location>
        <position position="1"/>
    </location>
</feature>
<proteinExistence type="predicted"/>
<dbReference type="EMBL" id="BARW01003785">
    <property type="protein sequence ID" value="GAI70868.1"/>
    <property type="molecule type" value="Genomic_DNA"/>
</dbReference>
<gene>
    <name evidence="3" type="ORF">S12H4_09370</name>
</gene>
<dbReference type="GO" id="GO:0016491">
    <property type="term" value="F:oxidoreductase activity"/>
    <property type="evidence" value="ECO:0007669"/>
    <property type="project" value="UniProtKB-KW"/>
</dbReference>
<organism evidence="3">
    <name type="scientific">marine sediment metagenome</name>
    <dbReference type="NCBI Taxonomy" id="412755"/>
    <lineage>
        <taxon>unclassified sequences</taxon>
        <taxon>metagenomes</taxon>
        <taxon>ecological metagenomes</taxon>
    </lineage>
</organism>